<evidence type="ECO:0000313" key="8">
    <source>
        <dbReference type="Proteomes" id="UP000249794"/>
    </source>
</evidence>
<dbReference type="PANTHER" id="PTHR10196">
    <property type="entry name" value="SUGAR KINASE"/>
    <property type="match status" value="1"/>
</dbReference>
<reference evidence="7 8" key="2">
    <citation type="submission" date="2018-06" db="EMBL/GenBank/DDBJ databases">
        <title>Metagenomic assembly of (sub)arctic Cyanobacteria and their associated microbiome from non-axenic cultures.</title>
        <authorList>
            <person name="Baurain D."/>
        </authorList>
    </citation>
    <scope>NUCLEOTIDE SEQUENCE [LARGE SCALE GENOMIC DNA]</scope>
    <source>
        <strain evidence="7">ULC027bin1</strain>
    </source>
</reference>
<sequence length="151" mass="16710">AFVGLGAPYWDSYARGTITGLSRGSTAAHIARAALESIAYQTADVLDAMRQDSHIDFQELRVDGGAARNDLLMQFQADVLGIPVVRPKVTETTALGAAYLAGLAVGYWKDQQALAQLWQMERRFEPTMSADHRERLRSGWRQAVAQTLYRP</sequence>
<dbReference type="Pfam" id="PF02782">
    <property type="entry name" value="FGGY_C"/>
    <property type="match status" value="1"/>
</dbReference>
<feature type="non-terminal residue" evidence="7">
    <location>
        <position position="1"/>
    </location>
</feature>
<evidence type="ECO:0000313" key="7">
    <source>
        <dbReference type="EMBL" id="PZO61256.1"/>
    </source>
</evidence>
<feature type="domain" description="Carbohydrate kinase FGGY C-terminal" evidence="6">
    <location>
        <begin position="2"/>
        <end position="104"/>
    </location>
</feature>
<dbReference type="GO" id="GO:0004370">
    <property type="term" value="F:glycerol kinase activity"/>
    <property type="evidence" value="ECO:0007669"/>
    <property type="project" value="TreeGrafter"/>
</dbReference>
<evidence type="ECO:0000259" key="6">
    <source>
        <dbReference type="Pfam" id="PF02782"/>
    </source>
</evidence>
<evidence type="ECO:0000256" key="4">
    <source>
        <dbReference type="ARBA" id="ARBA00022777"/>
    </source>
</evidence>
<keyword evidence="2" id="KW-0808">Transferase</keyword>
<dbReference type="GO" id="GO:0019563">
    <property type="term" value="P:glycerol catabolic process"/>
    <property type="evidence" value="ECO:0007669"/>
    <property type="project" value="TreeGrafter"/>
</dbReference>
<evidence type="ECO:0000256" key="5">
    <source>
        <dbReference type="ARBA" id="ARBA00022840"/>
    </source>
</evidence>
<evidence type="ECO:0000256" key="3">
    <source>
        <dbReference type="ARBA" id="ARBA00022741"/>
    </source>
</evidence>
<dbReference type="SUPFAM" id="SSF53067">
    <property type="entry name" value="Actin-like ATPase domain"/>
    <property type="match status" value="1"/>
</dbReference>
<accession>A0A2W4XVF9</accession>
<gene>
    <name evidence="7" type="ORF">DCF15_00285</name>
</gene>
<reference evidence="8" key="1">
    <citation type="submission" date="2018-04" db="EMBL/GenBank/DDBJ databases">
        <authorList>
            <person name="Cornet L."/>
        </authorList>
    </citation>
    <scope>NUCLEOTIDE SEQUENCE [LARGE SCALE GENOMIC DNA]</scope>
</reference>
<keyword evidence="5" id="KW-0067">ATP-binding</keyword>
<dbReference type="InterPro" id="IPR018483">
    <property type="entry name" value="Carb_kinase_FGGY_CS"/>
</dbReference>
<dbReference type="Gene3D" id="3.30.420.40">
    <property type="match status" value="1"/>
</dbReference>
<evidence type="ECO:0000256" key="1">
    <source>
        <dbReference type="ARBA" id="ARBA00009156"/>
    </source>
</evidence>
<name>A0A2W4XVF9_9CYAN</name>
<dbReference type="PROSITE" id="PS00445">
    <property type="entry name" value="FGGY_KINASES_2"/>
    <property type="match status" value="1"/>
</dbReference>
<dbReference type="InterPro" id="IPR043129">
    <property type="entry name" value="ATPase_NBD"/>
</dbReference>
<evidence type="ECO:0000256" key="2">
    <source>
        <dbReference type="ARBA" id="ARBA00022679"/>
    </source>
</evidence>
<protein>
    <submittedName>
        <fullName evidence="7">Glycerol kinase</fullName>
    </submittedName>
</protein>
<dbReference type="InterPro" id="IPR018485">
    <property type="entry name" value="FGGY_C"/>
</dbReference>
<organism evidence="7 8">
    <name type="scientific">Phormidesmis priestleyi</name>
    <dbReference type="NCBI Taxonomy" id="268141"/>
    <lineage>
        <taxon>Bacteria</taxon>
        <taxon>Bacillati</taxon>
        <taxon>Cyanobacteriota</taxon>
        <taxon>Cyanophyceae</taxon>
        <taxon>Leptolyngbyales</taxon>
        <taxon>Leptolyngbyaceae</taxon>
        <taxon>Phormidesmis</taxon>
    </lineage>
</organism>
<dbReference type="GO" id="GO:0005524">
    <property type="term" value="F:ATP binding"/>
    <property type="evidence" value="ECO:0007669"/>
    <property type="project" value="UniProtKB-KW"/>
</dbReference>
<dbReference type="AlphaFoldDB" id="A0A2W4XVF9"/>
<comment type="similarity">
    <text evidence="1">Belongs to the FGGY kinase family.</text>
</comment>
<comment type="caution">
    <text evidence="7">The sequence shown here is derived from an EMBL/GenBank/DDBJ whole genome shotgun (WGS) entry which is preliminary data.</text>
</comment>
<dbReference type="GO" id="GO:0005829">
    <property type="term" value="C:cytosol"/>
    <property type="evidence" value="ECO:0007669"/>
    <property type="project" value="TreeGrafter"/>
</dbReference>
<proteinExistence type="inferred from homology"/>
<dbReference type="EMBL" id="QBMP01000002">
    <property type="protein sequence ID" value="PZO61256.1"/>
    <property type="molecule type" value="Genomic_DNA"/>
</dbReference>
<dbReference type="PANTHER" id="PTHR10196:SF69">
    <property type="entry name" value="GLYCEROL KINASE"/>
    <property type="match status" value="1"/>
</dbReference>
<dbReference type="Proteomes" id="UP000249794">
    <property type="component" value="Unassembled WGS sequence"/>
</dbReference>
<keyword evidence="3" id="KW-0547">Nucleotide-binding</keyword>
<keyword evidence="4 7" id="KW-0418">Kinase</keyword>